<evidence type="ECO:0000256" key="1">
    <source>
        <dbReference type="ARBA" id="ARBA00004604"/>
    </source>
</evidence>
<evidence type="ECO:0000256" key="2">
    <source>
        <dbReference type="ARBA" id="ARBA00022552"/>
    </source>
</evidence>
<dbReference type="InterPro" id="IPR015943">
    <property type="entry name" value="WD40/YVTN_repeat-like_dom_sf"/>
</dbReference>
<reference evidence="9" key="1">
    <citation type="journal article" date="2013" name="Science">
        <title>Gene transfer from bacteria and archaea facilitated evolution of an extremophilic eukaryote.</title>
        <authorList>
            <person name="Schonknecht G."/>
            <person name="Chen W.H."/>
            <person name="Ternes C.M."/>
            <person name="Barbier G.G."/>
            <person name="Shrestha R.P."/>
            <person name="Stanke M."/>
            <person name="Brautigam A."/>
            <person name="Baker B.J."/>
            <person name="Banfield J.F."/>
            <person name="Garavito R.M."/>
            <person name="Carr K."/>
            <person name="Wilkerson C."/>
            <person name="Rensing S.A."/>
            <person name="Gagneul D."/>
            <person name="Dickenson N.E."/>
            <person name="Oesterhelt C."/>
            <person name="Lercher M.J."/>
            <person name="Weber A.P."/>
        </authorList>
    </citation>
    <scope>NUCLEOTIDE SEQUENCE [LARGE SCALE GENOMIC DNA]</scope>
    <source>
        <strain evidence="9">074W</strain>
    </source>
</reference>
<dbReference type="GeneID" id="17088867"/>
<evidence type="ECO:0000256" key="4">
    <source>
        <dbReference type="ARBA" id="ARBA00022737"/>
    </source>
</evidence>
<accession>M2X172</accession>
<dbReference type="SMART" id="SM00320">
    <property type="entry name" value="WD40"/>
    <property type="match status" value="5"/>
</dbReference>
<evidence type="ECO:0000313" key="8">
    <source>
        <dbReference type="EMBL" id="EME30115.1"/>
    </source>
</evidence>
<comment type="subcellular location">
    <subcellularLocation>
        <location evidence="1">Nucleus</location>
        <location evidence="1">Nucleolus</location>
    </subcellularLocation>
</comment>
<keyword evidence="9" id="KW-1185">Reference proteome</keyword>
<dbReference type="Proteomes" id="UP000030680">
    <property type="component" value="Unassembled WGS sequence"/>
</dbReference>
<gene>
    <name evidence="8" type="ORF">Gasu_24960</name>
</gene>
<proteinExistence type="inferred from homology"/>
<dbReference type="Gene3D" id="2.130.10.10">
    <property type="entry name" value="YVTN repeat-like/Quinoprotein amine dehydrogenase"/>
    <property type="match status" value="1"/>
</dbReference>
<dbReference type="PANTHER" id="PTHR18359:SF0">
    <property type="entry name" value="U3 SMALL NUCLEOLAR RNA-ASSOCIATED PROTEIN 18 HOMOLOG"/>
    <property type="match status" value="1"/>
</dbReference>
<organism evidence="8 9">
    <name type="scientific">Galdieria sulphuraria</name>
    <name type="common">Red alga</name>
    <dbReference type="NCBI Taxonomy" id="130081"/>
    <lineage>
        <taxon>Eukaryota</taxon>
        <taxon>Rhodophyta</taxon>
        <taxon>Bangiophyceae</taxon>
        <taxon>Galdieriales</taxon>
        <taxon>Galdieriaceae</taxon>
        <taxon>Galdieria</taxon>
    </lineage>
</organism>
<dbReference type="OrthoDB" id="1935146at2759"/>
<dbReference type="SUPFAM" id="SSF50978">
    <property type="entry name" value="WD40 repeat-like"/>
    <property type="match status" value="1"/>
</dbReference>
<keyword evidence="5" id="KW-0539">Nucleus</keyword>
<dbReference type="InterPro" id="IPR036322">
    <property type="entry name" value="WD40_repeat_dom_sf"/>
</dbReference>
<dbReference type="Gramene" id="EME30115">
    <property type="protein sequence ID" value="EME30115"/>
    <property type="gene ID" value="Gasu_24960"/>
</dbReference>
<dbReference type="eggNOG" id="KOG2055">
    <property type="taxonomic scope" value="Eukaryota"/>
</dbReference>
<keyword evidence="4" id="KW-0677">Repeat</keyword>
<dbReference type="PANTHER" id="PTHR18359">
    <property type="entry name" value="WD-REPEAT PROTEIN-RELATED"/>
    <property type="match status" value="1"/>
</dbReference>
<dbReference type="GO" id="GO:0006364">
    <property type="term" value="P:rRNA processing"/>
    <property type="evidence" value="ECO:0007669"/>
    <property type="project" value="UniProtKB-KW"/>
</dbReference>
<dbReference type="OMA" id="DLNRATY"/>
<evidence type="ECO:0000256" key="5">
    <source>
        <dbReference type="ARBA" id="ARBA00023242"/>
    </source>
</evidence>
<dbReference type="Pfam" id="PF00400">
    <property type="entry name" value="WD40"/>
    <property type="match status" value="1"/>
</dbReference>
<comment type="similarity">
    <text evidence="6">Belongs to the WD repeat UTP18 family.</text>
</comment>
<evidence type="ECO:0000313" key="9">
    <source>
        <dbReference type="Proteomes" id="UP000030680"/>
    </source>
</evidence>
<dbReference type="GO" id="GO:0032040">
    <property type="term" value="C:small-subunit processome"/>
    <property type="evidence" value="ECO:0007669"/>
    <property type="project" value="TreeGrafter"/>
</dbReference>
<dbReference type="GO" id="GO:0034388">
    <property type="term" value="C:Pwp2p-containing subcomplex of 90S preribosome"/>
    <property type="evidence" value="ECO:0007669"/>
    <property type="project" value="TreeGrafter"/>
</dbReference>
<name>M2X172_GALSU</name>
<dbReference type="STRING" id="130081.M2X172"/>
<evidence type="ECO:0000256" key="3">
    <source>
        <dbReference type="ARBA" id="ARBA00022574"/>
    </source>
</evidence>
<sequence>MEQQGLKITEQDNINALFFEDRRPTQDDEQLLEEIVFGKEPSEAYFPEAGWKWEERDAAPSVWHDDEEQENIVHLARDKRLRKLRSNIGEDVVSTRQYEQKLRRLFVEKNRFALDWCPSVENRENHSSFDNNNQEEENIWNAKYNHLRAIDGTLTVDNDSRNSQRRKPDRISLQRVSDANQEDPCCSTIFATEFHPGGRLLLVGGLDKILRLFSVDGMVNPKVESIYYANLPIRCAHFILDASRILSAGRRRFLYEFDMVSGQSHQLLPFQDHYERTFEKFQVSWNGDRLAFLGDNGKILLLDANTKEELSCLYASPGLHDVAFSPNDVDILSCGDNGMIHHFDLRTHRCVSKWIDEGASSLHCIRFSPLGNYFAVGNGDGLVHLYSALNSSFSLIKEFSNLTTSIQDVCFHPDNQLLAFASNIGKNKVRLANISTQTVYRNWPPQWQHLNHIQCMSMTEPYFALGNDHGRVVLYSLP</sequence>
<dbReference type="RefSeq" id="XP_005706635.1">
    <property type="nucleotide sequence ID" value="XM_005706578.1"/>
</dbReference>
<evidence type="ECO:0000256" key="6">
    <source>
        <dbReference type="ARBA" id="ARBA00025767"/>
    </source>
</evidence>
<keyword evidence="3" id="KW-0853">WD repeat</keyword>
<keyword evidence="2" id="KW-0698">rRNA processing</keyword>
<dbReference type="InterPro" id="IPR045161">
    <property type="entry name" value="Utp18"/>
</dbReference>
<dbReference type="AlphaFoldDB" id="M2X172"/>
<evidence type="ECO:0000256" key="7">
    <source>
        <dbReference type="SAM" id="MobiDB-lite"/>
    </source>
</evidence>
<feature type="region of interest" description="Disordered" evidence="7">
    <location>
        <begin position="155"/>
        <end position="178"/>
    </location>
</feature>
<dbReference type="InterPro" id="IPR001680">
    <property type="entry name" value="WD40_rpt"/>
</dbReference>
<dbReference type="EMBL" id="KB454502">
    <property type="protein sequence ID" value="EME30115.1"/>
    <property type="molecule type" value="Genomic_DNA"/>
</dbReference>
<dbReference type="KEGG" id="gsl:Gasu_24960"/>
<protein>
    <submittedName>
        <fullName evidence="8">Transducin family protein / WD-40 repeat family protein</fullName>
    </submittedName>
</protein>